<gene>
    <name evidence="1" type="ORF">S23_38300</name>
</gene>
<accession>A0AAI8MF08</accession>
<dbReference type="EMBL" id="AP012279">
    <property type="protein sequence ID" value="BAL77025.1"/>
    <property type="molecule type" value="Genomic_DNA"/>
</dbReference>
<sequence>MTFSDAELAVLAGDLHNIGVFFRLGVVPVPVRIWLGFGAIEPGLNVFDPDGAQYLGFGEIRDVPQVTQLLNGAAERVDFSLSGVDGDILKIASGHDAEAIKSKPMTVGFALMGADWSLIGPVHWLAYYLADYLAGEQQPAVAPASPVRTLTLSCGSRFTGRRRPAYSYWSDVDQQARWPGDLFCSLAPKYAHGFQKTWPVF</sequence>
<name>A0AAI8MF08_9BRAD</name>
<organism evidence="1 2">
    <name type="scientific">Bradyrhizobium cosmicum</name>
    <dbReference type="NCBI Taxonomy" id="1404864"/>
    <lineage>
        <taxon>Bacteria</taxon>
        <taxon>Pseudomonadati</taxon>
        <taxon>Pseudomonadota</taxon>
        <taxon>Alphaproteobacteria</taxon>
        <taxon>Hyphomicrobiales</taxon>
        <taxon>Nitrobacteraceae</taxon>
        <taxon>Bradyrhizobium</taxon>
    </lineage>
</organism>
<evidence type="ECO:0000313" key="2">
    <source>
        <dbReference type="Proteomes" id="UP000007886"/>
    </source>
</evidence>
<keyword evidence="2" id="KW-1185">Reference proteome</keyword>
<dbReference type="AlphaFoldDB" id="A0AAI8MF08"/>
<dbReference type="Proteomes" id="UP000007886">
    <property type="component" value="Chromosome"/>
</dbReference>
<dbReference type="RefSeq" id="WP_015686312.1">
    <property type="nucleotide sequence ID" value="NC_017082.1"/>
</dbReference>
<protein>
    <submittedName>
        <fullName evidence="1">Uncharacterized protein</fullName>
    </submittedName>
</protein>
<proteinExistence type="predicted"/>
<reference evidence="1 2" key="1">
    <citation type="journal article" date="2012" name="Microbes Environ.">
        <title>Complete genome sequence of Bradyrhizobium sp. S23321: insights into symbiosis evolution in soil oligotrophs.</title>
        <authorList>
            <person name="Okubo T."/>
            <person name="Tsukui T."/>
            <person name="Maita H."/>
            <person name="Okamoto S."/>
            <person name="Oshima K."/>
            <person name="Fujisawa T."/>
            <person name="Saito A."/>
            <person name="Futamata H."/>
            <person name="Hattori R."/>
            <person name="Shimomura Y."/>
            <person name="Haruta S."/>
            <person name="Morimoto S."/>
            <person name="Wang Y."/>
            <person name="Sakai Y."/>
            <person name="Hattori M."/>
            <person name="Aizawa S."/>
            <person name="Nagashima K.V.P."/>
            <person name="Masuda S."/>
            <person name="Hattori T."/>
            <person name="Yamashita A."/>
            <person name="Bao Z."/>
            <person name="Hayatsu M."/>
            <person name="Kajiya-Kanegae H."/>
            <person name="Yoshinaga I."/>
            <person name="Sakamoto K."/>
            <person name="Toyota K."/>
            <person name="Nakao M."/>
            <person name="Kohara M."/>
            <person name="Anda M."/>
            <person name="Niwa R."/>
            <person name="Jung-Hwan P."/>
            <person name="Sameshima-Saito R."/>
            <person name="Tokuda S."/>
            <person name="Yamamoto S."/>
            <person name="Yamamoto S."/>
            <person name="Yokoyama T."/>
            <person name="Akutsu T."/>
            <person name="Nakamura Y."/>
            <person name="Nakahira-Yanaka Y."/>
            <person name="Takada Hoshino Y."/>
            <person name="Hirakawa H."/>
            <person name="Mitsui H."/>
            <person name="Terasawa K."/>
            <person name="Itakura M."/>
            <person name="Sato S."/>
            <person name="Ikeda-Ohtsubo W."/>
            <person name="Sakakura N."/>
            <person name="Kaminuma E."/>
            <person name="Minamisawa K."/>
        </authorList>
    </citation>
    <scope>NUCLEOTIDE SEQUENCE [LARGE SCALE GENOMIC DNA]</scope>
    <source>
        <strain evidence="1 2">S23321</strain>
    </source>
</reference>
<evidence type="ECO:0000313" key="1">
    <source>
        <dbReference type="EMBL" id="BAL77025.1"/>
    </source>
</evidence>
<dbReference type="KEGG" id="brs:S23_38300"/>